<dbReference type="InterPro" id="IPR002455">
    <property type="entry name" value="GPCR3_GABA-B"/>
</dbReference>
<evidence type="ECO:0000256" key="1">
    <source>
        <dbReference type="ARBA" id="ARBA00004370"/>
    </source>
</evidence>
<reference evidence="10" key="1">
    <citation type="submission" date="2022-03" db="EMBL/GenBank/DDBJ databases">
        <authorList>
            <person name="Martin C."/>
        </authorList>
    </citation>
    <scope>NUCLEOTIDE SEQUENCE</scope>
</reference>
<organism evidence="10 11">
    <name type="scientific">Owenia fusiformis</name>
    <name type="common">Polychaete worm</name>
    <dbReference type="NCBI Taxonomy" id="6347"/>
    <lineage>
        <taxon>Eukaryota</taxon>
        <taxon>Metazoa</taxon>
        <taxon>Spiralia</taxon>
        <taxon>Lophotrochozoa</taxon>
        <taxon>Annelida</taxon>
        <taxon>Polychaeta</taxon>
        <taxon>Sedentaria</taxon>
        <taxon>Canalipalpata</taxon>
        <taxon>Sabellida</taxon>
        <taxon>Oweniida</taxon>
        <taxon>Oweniidae</taxon>
        <taxon>Owenia</taxon>
    </lineage>
</organism>
<keyword evidence="4" id="KW-0297">G-protein coupled receptor</keyword>
<evidence type="ECO:0000256" key="8">
    <source>
        <dbReference type="ARBA" id="ARBA00023224"/>
    </source>
</evidence>
<comment type="caution">
    <text evidence="10">The sequence shown here is derived from an EMBL/GenBank/DDBJ whole genome shotgun (WGS) entry which is preliminary data.</text>
</comment>
<evidence type="ECO:0000259" key="9">
    <source>
        <dbReference type="Pfam" id="PF01094"/>
    </source>
</evidence>
<evidence type="ECO:0000313" key="10">
    <source>
        <dbReference type="EMBL" id="CAH1794060.1"/>
    </source>
</evidence>
<keyword evidence="11" id="KW-1185">Reference proteome</keyword>
<dbReference type="InterPro" id="IPR028082">
    <property type="entry name" value="Peripla_BP_I"/>
</dbReference>
<evidence type="ECO:0000256" key="3">
    <source>
        <dbReference type="ARBA" id="ARBA00022989"/>
    </source>
</evidence>
<keyword evidence="5" id="KW-0472">Membrane</keyword>
<comment type="subcellular location">
    <subcellularLocation>
        <location evidence="1">Membrane</location>
    </subcellularLocation>
</comment>
<gene>
    <name evidence="10" type="ORF">OFUS_LOCUS18827</name>
</gene>
<evidence type="ECO:0000256" key="6">
    <source>
        <dbReference type="ARBA" id="ARBA00023170"/>
    </source>
</evidence>
<keyword evidence="6" id="KW-0675">Receptor</keyword>
<dbReference type="AlphaFoldDB" id="A0A8J1UPY6"/>
<evidence type="ECO:0000256" key="5">
    <source>
        <dbReference type="ARBA" id="ARBA00023136"/>
    </source>
</evidence>
<dbReference type="GO" id="GO:0007214">
    <property type="term" value="P:gamma-aminobutyric acid signaling pathway"/>
    <property type="evidence" value="ECO:0007669"/>
    <property type="project" value="TreeGrafter"/>
</dbReference>
<feature type="domain" description="Receptor ligand binding region" evidence="9">
    <location>
        <begin position="4"/>
        <end position="187"/>
    </location>
</feature>
<keyword evidence="7" id="KW-0325">Glycoprotein</keyword>
<protein>
    <recommendedName>
        <fullName evidence="9">Receptor ligand binding region domain-containing protein</fullName>
    </recommendedName>
</protein>
<dbReference type="InterPro" id="IPR001828">
    <property type="entry name" value="ANF_lig-bd_rcpt"/>
</dbReference>
<keyword evidence="3" id="KW-1133">Transmembrane helix</keyword>
<dbReference type="PANTHER" id="PTHR10519">
    <property type="entry name" value="GABA-B RECEPTOR"/>
    <property type="match status" value="1"/>
</dbReference>
<dbReference type="GO" id="GO:0038039">
    <property type="term" value="C:G protein-coupled receptor heterodimeric complex"/>
    <property type="evidence" value="ECO:0007669"/>
    <property type="project" value="TreeGrafter"/>
</dbReference>
<keyword evidence="8" id="KW-0807">Transducer</keyword>
<evidence type="ECO:0000256" key="2">
    <source>
        <dbReference type="ARBA" id="ARBA00022692"/>
    </source>
</evidence>
<proteinExistence type="predicted"/>
<name>A0A8J1UPY6_OWEFU</name>
<dbReference type="SUPFAM" id="SSF53822">
    <property type="entry name" value="Periplasmic binding protein-like I"/>
    <property type="match status" value="1"/>
</dbReference>
<evidence type="ECO:0000313" key="11">
    <source>
        <dbReference type="Proteomes" id="UP000749559"/>
    </source>
</evidence>
<dbReference type="Gene3D" id="3.40.50.2300">
    <property type="match status" value="2"/>
</dbReference>
<accession>A0A8J1UPY6</accession>
<keyword evidence="2" id="KW-0812">Transmembrane</keyword>
<dbReference type="GO" id="GO:0004965">
    <property type="term" value="F:G protein-coupled GABA receptor activity"/>
    <property type="evidence" value="ECO:0007669"/>
    <property type="project" value="InterPro"/>
</dbReference>
<sequence>ESGLRIFVADVSRSAQPKFLCELYKNNITGDKYMLIYKANPTLNNYTDDQIATTNCTREQINEARKGAIHITLLPEFFFEGGNADLTEPKHYKNGKTYVDVLSDIGEVVPPKKPFVFAGAAYDAVWAFALALKATFDAEGVVPGEANAFLRTKDGIEKIYANLMAVDFVGVTGHYTYDATGLRNFYVYVGTLEADGVSIRNVGKYDAKTDVLSSFDESLMWRYKGGEPVLDGRL</sequence>
<dbReference type="Proteomes" id="UP000749559">
    <property type="component" value="Unassembled WGS sequence"/>
</dbReference>
<dbReference type="PANTHER" id="PTHR10519:SF20">
    <property type="entry name" value="G-PROTEIN COUPLED RECEPTOR 156-RELATED"/>
    <property type="match status" value="1"/>
</dbReference>
<dbReference type="EMBL" id="CAIIXF020000009">
    <property type="protein sequence ID" value="CAH1794060.1"/>
    <property type="molecule type" value="Genomic_DNA"/>
</dbReference>
<feature type="non-terminal residue" evidence="10">
    <location>
        <position position="234"/>
    </location>
</feature>
<dbReference type="Pfam" id="PF01094">
    <property type="entry name" value="ANF_receptor"/>
    <property type="match status" value="1"/>
</dbReference>
<evidence type="ECO:0000256" key="7">
    <source>
        <dbReference type="ARBA" id="ARBA00023180"/>
    </source>
</evidence>
<evidence type="ECO:0000256" key="4">
    <source>
        <dbReference type="ARBA" id="ARBA00023040"/>
    </source>
</evidence>